<organism evidence="1 2">
    <name type="scientific">Xenotaenia resolanae</name>
    <dbReference type="NCBI Taxonomy" id="208358"/>
    <lineage>
        <taxon>Eukaryota</taxon>
        <taxon>Metazoa</taxon>
        <taxon>Chordata</taxon>
        <taxon>Craniata</taxon>
        <taxon>Vertebrata</taxon>
        <taxon>Euteleostomi</taxon>
        <taxon>Actinopterygii</taxon>
        <taxon>Neopterygii</taxon>
        <taxon>Teleostei</taxon>
        <taxon>Neoteleostei</taxon>
        <taxon>Acanthomorphata</taxon>
        <taxon>Ovalentaria</taxon>
        <taxon>Atherinomorphae</taxon>
        <taxon>Cyprinodontiformes</taxon>
        <taxon>Goodeidae</taxon>
        <taxon>Xenotaenia</taxon>
    </lineage>
</organism>
<proteinExistence type="predicted"/>
<keyword evidence="2" id="KW-1185">Reference proteome</keyword>
<dbReference type="EMBL" id="JAHRIM010014342">
    <property type="protein sequence ID" value="MEQ2261669.1"/>
    <property type="molecule type" value="Genomic_DNA"/>
</dbReference>
<accession>A0ABV0VX59</accession>
<protein>
    <submittedName>
        <fullName evidence="1">Uncharacterized protein</fullName>
    </submittedName>
</protein>
<comment type="caution">
    <text evidence="1">The sequence shown here is derived from an EMBL/GenBank/DDBJ whole genome shotgun (WGS) entry which is preliminary data.</text>
</comment>
<reference evidence="1 2" key="1">
    <citation type="submission" date="2021-06" db="EMBL/GenBank/DDBJ databases">
        <authorList>
            <person name="Palmer J.M."/>
        </authorList>
    </citation>
    <scope>NUCLEOTIDE SEQUENCE [LARGE SCALE GENOMIC DNA]</scope>
    <source>
        <strain evidence="1 2">XR_2019</strain>
        <tissue evidence="1">Muscle</tissue>
    </source>
</reference>
<name>A0ABV0VX59_9TELE</name>
<sequence>MKNEQVITAQQLQYSKNQAIWYRFLAPPGGSFWYRANLGTQNFGISHQGARAARRVVLQCRHQSKGKRTLTPDKKYATQPEVARGCLGQSLLDKAVVINLAIGAQCSIHNK</sequence>
<dbReference type="Proteomes" id="UP001444071">
    <property type="component" value="Unassembled WGS sequence"/>
</dbReference>
<evidence type="ECO:0000313" key="1">
    <source>
        <dbReference type="EMBL" id="MEQ2261669.1"/>
    </source>
</evidence>
<evidence type="ECO:0000313" key="2">
    <source>
        <dbReference type="Proteomes" id="UP001444071"/>
    </source>
</evidence>
<gene>
    <name evidence="1" type="ORF">XENORESO_013802</name>
</gene>